<reference evidence="1" key="1">
    <citation type="submission" date="2022-12" db="EMBL/GenBank/DDBJ databases">
        <authorList>
            <person name="Brejova B."/>
        </authorList>
    </citation>
    <scope>NUCLEOTIDE SEQUENCE</scope>
</reference>
<sequence length="109" mass="12758">MRSLPPPRITRSRKWKRIRRAIFNLLTKGYISDFGVFSRNQNIRYSYTISKIEKARFSSRMKFKTNELFLTANTSIKILTTLSKVLGKLSMPGMRKELVPNKLNVSVKF</sequence>
<organism evidence="1 2">
    <name type="scientific">Candida verbasci</name>
    <dbReference type="NCBI Taxonomy" id="1227364"/>
    <lineage>
        <taxon>Eukaryota</taxon>
        <taxon>Fungi</taxon>
        <taxon>Dikarya</taxon>
        <taxon>Ascomycota</taxon>
        <taxon>Saccharomycotina</taxon>
        <taxon>Pichiomycetes</taxon>
        <taxon>Debaryomycetaceae</taxon>
        <taxon>Candida/Lodderomyces clade</taxon>
        <taxon>Candida</taxon>
    </lineage>
</organism>
<evidence type="ECO:0000313" key="1">
    <source>
        <dbReference type="EMBL" id="CAI5757288.1"/>
    </source>
</evidence>
<protein>
    <submittedName>
        <fullName evidence="1">Uncharacterized protein</fullName>
    </submittedName>
</protein>
<proteinExistence type="predicted"/>
<name>A0A9W4TX38_9ASCO</name>
<gene>
    <name evidence="1" type="ORF">CANVERA_P1805</name>
</gene>
<evidence type="ECO:0000313" key="2">
    <source>
        <dbReference type="Proteomes" id="UP001152885"/>
    </source>
</evidence>
<keyword evidence="2" id="KW-1185">Reference proteome</keyword>
<comment type="caution">
    <text evidence="1">The sequence shown here is derived from an EMBL/GenBank/DDBJ whole genome shotgun (WGS) entry which is preliminary data.</text>
</comment>
<dbReference type="Proteomes" id="UP001152885">
    <property type="component" value="Unassembled WGS sequence"/>
</dbReference>
<dbReference type="OrthoDB" id="4024333at2759"/>
<accession>A0A9W4TX38</accession>
<dbReference type="AlphaFoldDB" id="A0A9W4TX38"/>
<dbReference type="EMBL" id="CANTUO010000001">
    <property type="protein sequence ID" value="CAI5757288.1"/>
    <property type="molecule type" value="Genomic_DNA"/>
</dbReference>